<dbReference type="EMBL" id="BPLQ01007175">
    <property type="protein sequence ID" value="GIY28452.1"/>
    <property type="molecule type" value="Genomic_DNA"/>
</dbReference>
<evidence type="ECO:0000313" key="2">
    <source>
        <dbReference type="Proteomes" id="UP001054837"/>
    </source>
</evidence>
<protein>
    <submittedName>
        <fullName evidence="1">Uncharacterized protein</fullName>
    </submittedName>
</protein>
<gene>
    <name evidence="1" type="ORF">CDAR_87751</name>
</gene>
<keyword evidence="2" id="KW-1185">Reference proteome</keyword>
<name>A0AAV4S7Q0_9ARAC</name>
<reference evidence="1 2" key="1">
    <citation type="submission" date="2021-06" db="EMBL/GenBank/DDBJ databases">
        <title>Caerostris darwini draft genome.</title>
        <authorList>
            <person name="Kono N."/>
            <person name="Arakawa K."/>
        </authorList>
    </citation>
    <scope>NUCLEOTIDE SEQUENCE [LARGE SCALE GENOMIC DNA]</scope>
</reference>
<sequence>MLSHQIRRVYPKPIGYKSRAVKKSPMFLLAEETTQTKDDSNLHHTATAKQARKIIAAKNKRKVKRMSEVHNRWQDGRKKDFSALSDRDAKMRYQELK</sequence>
<comment type="caution">
    <text evidence="1">The sequence shown here is derived from an EMBL/GenBank/DDBJ whole genome shotgun (WGS) entry which is preliminary data.</text>
</comment>
<dbReference type="Proteomes" id="UP001054837">
    <property type="component" value="Unassembled WGS sequence"/>
</dbReference>
<dbReference type="AlphaFoldDB" id="A0AAV4S7Q0"/>
<proteinExistence type="predicted"/>
<organism evidence="1 2">
    <name type="scientific">Caerostris darwini</name>
    <dbReference type="NCBI Taxonomy" id="1538125"/>
    <lineage>
        <taxon>Eukaryota</taxon>
        <taxon>Metazoa</taxon>
        <taxon>Ecdysozoa</taxon>
        <taxon>Arthropoda</taxon>
        <taxon>Chelicerata</taxon>
        <taxon>Arachnida</taxon>
        <taxon>Araneae</taxon>
        <taxon>Araneomorphae</taxon>
        <taxon>Entelegynae</taxon>
        <taxon>Araneoidea</taxon>
        <taxon>Araneidae</taxon>
        <taxon>Caerostris</taxon>
    </lineage>
</organism>
<accession>A0AAV4S7Q0</accession>
<evidence type="ECO:0000313" key="1">
    <source>
        <dbReference type="EMBL" id="GIY28452.1"/>
    </source>
</evidence>